<protein>
    <recommendedName>
        <fullName evidence="4">Permease</fullName>
    </recommendedName>
</protein>
<keyword evidence="1" id="KW-0472">Membrane</keyword>
<evidence type="ECO:0000256" key="1">
    <source>
        <dbReference type="SAM" id="Phobius"/>
    </source>
</evidence>
<keyword evidence="1" id="KW-1133">Transmembrane helix</keyword>
<evidence type="ECO:0008006" key="4">
    <source>
        <dbReference type="Google" id="ProtNLM"/>
    </source>
</evidence>
<dbReference type="Proteomes" id="UP000539957">
    <property type="component" value="Unassembled WGS sequence"/>
</dbReference>
<comment type="caution">
    <text evidence="2">The sequence shown here is derived from an EMBL/GenBank/DDBJ whole genome shotgun (WGS) entry which is preliminary data.</text>
</comment>
<name>A0A7W7ILI9_9CAUL</name>
<feature type="transmembrane region" description="Helical" evidence="1">
    <location>
        <begin position="137"/>
        <end position="156"/>
    </location>
</feature>
<dbReference type="RefSeq" id="WP_184266163.1">
    <property type="nucleotide sequence ID" value="NZ_JACHKY010000001.1"/>
</dbReference>
<feature type="transmembrane region" description="Helical" evidence="1">
    <location>
        <begin position="195"/>
        <end position="218"/>
    </location>
</feature>
<reference evidence="2 3" key="1">
    <citation type="submission" date="2020-08" db="EMBL/GenBank/DDBJ databases">
        <title>Functional genomics of gut bacteria from endangered species of beetles.</title>
        <authorList>
            <person name="Carlos-Shanley C."/>
        </authorList>
    </citation>
    <scope>NUCLEOTIDE SEQUENCE [LARGE SCALE GENOMIC DNA]</scope>
    <source>
        <strain evidence="2 3">S00123</strain>
    </source>
</reference>
<dbReference type="EMBL" id="JACHKY010000001">
    <property type="protein sequence ID" value="MBB4796556.1"/>
    <property type="molecule type" value="Genomic_DNA"/>
</dbReference>
<organism evidence="2 3">
    <name type="scientific">Brevundimonas bullata</name>
    <dbReference type="NCBI Taxonomy" id="13160"/>
    <lineage>
        <taxon>Bacteria</taxon>
        <taxon>Pseudomonadati</taxon>
        <taxon>Pseudomonadota</taxon>
        <taxon>Alphaproteobacteria</taxon>
        <taxon>Caulobacterales</taxon>
        <taxon>Caulobacteraceae</taxon>
        <taxon>Brevundimonas</taxon>
    </lineage>
</organism>
<feature type="transmembrane region" description="Helical" evidence="1">
    <location>
        <begin position="162"/>
        <end position="183"/>
    </location>
</feature>
<feature type="transmembrane region" description="Helical" evidence="1">
    <location>
        <begin position="98"/>
        <end position="117"/>
    </location>
</feature>
<evidence type="ECO:0000313" key="2">
    <source>
        <dbReference type="EMBL" id="MBB4796556.1"/>
    </source>
</evidence>
<accession>A0A7W7ILI9</accession>
<dbReference type="AlphaFoldDB" id="A0A7W7ILI9"/>
<keyword evidence="1" id="KW-0812">Transmembrane</keyword>
<feature type="transmembrane region" description="Helical" evidence="1">
    <location>
        <begin position="59"/>
        <end position="78"/>
    </location>
</feature>
<sequence>MKLLKSFEDFIFEAASWLIFYPLTLGRIMLHPLKTMEYSDREQTEDTDHRYDDALSPPLLLMVTILLSNLISAAAHIAPPDATTAMLQTITATQQNLTLFRTLLFSLIPLIAASSLVRRQGKKLSRQTLRPPFYAQCYLAAFCAAFVAVGDVFLRRPELSNAVGATIICGGVLWFLAVQSTWFSRKLNIPRIKAAAIAVWATLRAIIYMLLVVIPIAYV</sequence>
<keyword evidence="3" id="KW-1185">Reference proteome</keyword>
<feature type="transmembrane region" description="Helical" evidence="1">
    <location>
        <begin position="12"/>
        <end position="30"/>
    </location>
</feature>
<evidence type="ECO:0000313" key="3">
    <source>
        <dbReference type="Proteomes" id="UP000539957"/>
    </source>
</evidence>
<gene>
    <name evidence="2" type="ORF">HNP32_000270</name>
</gene>
<proteinExistence type="predicted"/>